<proteinExistence type="predicted"/>
<dbReference type="Pfam" id="PF13560">
    <property type="entry name" value="HTH_31"/>
    <property type="match status" value="1"/>
</dbReference>
<dbReference type="Proteomes" id="UP000463224">
    <property type="component" value="Unassembled WGS sequence"/>
</dbReference>
<dbReference type="Gene3D" id="1.10.260.40">
    <property type="entry name" value="lambda repressor-like DNA-binding domains"/>
    <property type="match status" value="1"/>
</dbReference>
<dbReference type="SUPFAM" id="SSF47413">
    <property type="entry name" value="lambda repressor-like DNA-binding domains"/>
    <property type="match status" value="1"/>
</dbReference>
<accession>A0A844QNC3</accession>
<evidence type="ECO:0000313" key="3">
    <source>
        <dbReference type="EMBL" id="MVB00085.1"/>
    </source>
</evidence>
<organism evidence="3 4">
    <name type="scientific">Nitratireductor arenosus</name>
    <dbReference type="NCBI Taxonomy" id="2682096"/>
    <lineage>
        <taxon>Bacteria</taxon>
        <taxon>Pseudomonadati</taxon>
        <taxon>Pseudomonadota</taxon>
        <taxon>Alphaproteobacteria</taxon>
        <taxon>Hyphomicrobiales</taxon>
        <taxon>Phyllobacteriaceae</taxon>
        <taxon>Nitratireductor</taxon>
    </lineage>
</organism>
<dbReference type="PANTHER" id="PTHR46797:SF1">
    <property type="entry name" value="METHYLPHOSPHONATE SYNTHASE"/>
    <property type="match status" value="1"/>
</dbReference>
<protein>
    <submittedName>
        <fullName evidence="3">Helix-turn-helix domain-containing protein</fullName>
    </submittedName>
</protein>
<sequence>MAKRVQPRFKNGPRRHFVRQWREYRNLTQDQLAERVGVTPGTISQLETGRINYRQPLLEALADALQCRPGDILNVDPTQDDAIWSLWETLEPAQRRQAFQIIETFKKTGSD</sequence>
<keyword evidence="1" id="KW-0238">DNA-binding</keyword>
<dbReference type="InterPro" id="IPR010982">
    <property type="entry name" value="Lambda_DNA-bd_dom_sf"/>
</dbReference>
<dbReference type="GO" id="GO:0003700">
    <property type="term" value="F:DNA-binding transcription factor activity"/>
    <property type="evidence" value="ECO:0007669"/>
    <property type="project" value="TreeGrafter"/>
</dbReference>
<dbReference type="PANTHER" id="PTHR46797">
    <property type="entry name" value="HTH-TYPE TRANSCRIPTIONAL REGULATOR"/>
    <property type="match status" value="1"/>
</dbReference>
<evidence type="ECO:0000259" key="2">
    <source>
        <dbReference type="PROSITE" id="PS50943"/>
    </source>
</evidence>
<dbReference type="EMBL" id="WPHG01000010">
    <property type="protein sequence ID" value="MVB00085.1"/>
    <property type="molecule type" value="Genomic_DNA"/>
</dbReference>
<dbReference type="SMART" id="SM00530">
    <property type="entry name" value="HTH_XRE"/>
    <property type="match status" value="1"/>
</dbReference>
<dbReference type="InterPro" id="IPR050807">
    <property type="entry name" value="TransReg_Diox_bact_type"/>
</dbReference>
<dbReference type="AlphaFoldDB" id="A0A844QNC3"/>
<feature type="domain" description="HTH cro/C1-type" evidence="2">
    <location>
        <begin position="18"/>
        <end position="72"/>
    </location>
</feature>
<gene>
    <name evidence="3" type="ORF">GN330_22830</name>
</gene>
<comment type="caution">
    <text evidence="3">The sequence shown here is derived from an EMBL/GenBank/DDBJ whole genome shotgun (WGS) entry which is preliminary data.</text>
</comment>
<dbReference type="InterPro" id="IPR001387">
    <property type="entry name" value="Cro/C1-type_HTH"/>
</dbReference>
<keyword evidence="4" id="KW-1185">Reference proteome</keyword>
<name>A0A844QNC3_9HYPH</name>
<dbReference type="CDD" id="cd00093">
    <property type="entry name" value="HTH_XRE"/>
    <property type="match status" value="1"/>
</dbReference>
<dbReference type="GO" id="GO:0003677">
    <property type="term" value="F:DNA binding"/>
    <property type="evidence" value="ECO:0007669"/>
    <property type="project" value="UniProtKB-KW"/>
</dbReference>
<dbReference type="PROSITE" id="PS50943">
    <property type="entry name" value="HTH_CROC1"/>
    <property type="match status" value="1"/>
</dbReference>
<dbReference type="GO" id="GO:0005829">
    <property type="term" value="C:cytosol"/>
    <property type="evidence" value="ECO:0007669"/>
    <property type="project" value="TreeGrafter"/>
</dbReference>
<evidence type="ECO:0000256" key="1">
    <source>
        <dbReference type="ARBA" id="ARBA00023125"/>
    </source>
</evidence>
<evidence type="ECO:0000313" key="4">
    <source>
        <dbReference type="Proteomes" id="UP000463224"/>
    </source>
</evidence>
<reference evidence="3 4" key="1">
    <citation type="submission" date="2019-12" db="EMBL/GenBank/DDBJ databases">
        <title>Nitratireductor arenosus sp. nov., Isolated from sea sand, Jeju island, South Korea.</title>
        <authorList>
            <person name="Kim W."/>
        </authorList>
    </citation>
    <scope>NUCLEOTIDE SEQUENCE [LARGE SCALE GENOMIC DNA]</scope>
    <source>
        <strain evidence="3 4">CAU 1489</strain>
    </source>
</reference>